<keyword evidence="1" id="KW-0812">Transmembrane</keyword>
<organism evidence="2">
    <name type="scientific">Arundo donax</name>
    <name type="common">Giant reed</name>
    <name type="synonym">Donax arundinaceus</name>
    <dbReference type="NCBI Taxonomy" id="35708"/>
    <lineage>
        <taxon>Eukaryota</taxon>
        <taxon>Viridiplantae</taxon>
        <taxon>Streptophyta</taxon>
        <taxon>Embryophyta</taxon>
        <taxon>Tracheophyta</taxon>
        <taxon>Spermatophyta</taxon>
        <taxon>Magnoliopsida</taxon>
        <taxon>Liliopsida</taxon>
        <taxon>Poales</taxon>
        <taxon>Poaceae</taxon>
        <taxon>PACMAD clade</taxon>
        <taxon>Arundinoideae</taxon>
        <taxon>Arundineae</taxon>
        <taxon>Arundo</taxon>
    </lineage>
</organism>
<evidence type="ECO:0000313" key="2">
    <source>
        <dbReference type="EMBL" id="JAE23695.1"/>
    </source>
</evidence>
<evidence type="ECO:0000256" key="1">
    <source>
        <dbReference type="SAM" id="Phobius"/>
    </source>
</evidence>
<name>A0A0A9GF30_ARUDO</name>
<sequence length="92" mass="10369">MEHGSCCLVVFDPSQSNPLLLLLCALVKFLFFLQSPARRTVLLQRKPELLNKLTFGWSAMTTMTHPFLKSEEQCACMNIVIGYLCQTASQLC</sequence>
<accession>A0A0A9GF30</accession>
<feature type="transmembrane region" description="Helical" evidence="1">
    <location>
        <begin position="19"/>
        <end position="37"/>
    </location>
</feature>
<dbReference type="EMBL" id="GBRH01174201">
    <property type="protein sequence ID" value="JAE23695.1"/>
    <property type="molecule type" value="Transcribed_RNA"/>
</dbReference>
<reference evidence="2" key="2">
    <citation type="journal article" date="2015" name="Data Brief">
        <title>Shoot transcriptome of the giant reed, Arundo donax.</title>
        <authorList>
            <person name="Barrero R.A."/>
            <person name="Guerrero F.D."/>
            <person name="Moolhuijzen P."/>
            <person name="Goolsby J.A."/>
            <person name="Tidwell J."/>
            <person name="Bellgard S.E."/>
            <person name="Bellgard M.I."/>
        </authorList>
    </citation>
    <scope>NUCLEOTIDE SEQUENCE</scope>
    <source>
        <tissue evidence="2">Shoot tissue taken approximately 20 cm above the soil surface</tissue>
    </source>
</reference>
<dbReference type="AlphaFoldDB" id="A0A0A9GF30"/>
<protein>
    <submittedName>
        <fullName evidence="2">Uncharacterized protein</fullName>
    </submittedName>
</protein>
<keyword evidence="1" id="KW-0472">Membrane</keyword>
<proteinExistence type="predicted"/>
<reference evidence="2" key="1">
    <citation type="submission" date="2014-09" db="EMBL/GenBank/DDBJ databases">
        <authorList>
            <person name="Magalhaes I.L.F."/>
            <person name="Oliveira U."/>
            <person name="Santos F.R."/>
            <person name="Vidigal T.H.D.A."/>
            <person name="Brescovit A.D."/>
            <person name="Santos A.J."/>
        </authorList>
    </citation>
    <scope>NUCLEOTIDE SEQUENCE</scope>
    <source>
        <tissue evidence="2">Shoot tissue taken approximately 20 cm above the soil surface</tissue>
    </source>
</reference>
<keyword evidence="1" id="KW-1133">Transmembrane helix</keyword>